<dbReference type="EMBL" id="SODV01000001">
    <property type="protein sequence ID" value="TDW99277.1"/>
    <property type="molecule type" value="Genomic_DNA"/>
</dbReference>
<keyword evidence="7" id="KW-0653">Protein transport</keyword>
<reference evidence="10 11" key="1">
    <citation type="submission" date="2019-03" db="EMBL/GenBank/DDBJ databases">
        <title>Genomic Encyclopedia of Type Strains, Phase IV (KMG-IV): sequencing the most valuable type-strain genomes for metagenomic binning, comparative biology and taxonomic classification.</title>
        <authorList>
            <person name="Goeker M."/>
        </authorList>
    </citation>
    <scope>NUCLEOTIDE SEQUENCE [LARGE SCALE GENOMIC DNA]</scope>
    <source>
        <strain evidence="10 11">DSM 100059</strain>
    </source>
</reference>
<keyword evidence="6 9" id="KW-0472">Membrane</keyword>
<evidence type="ECO:0000256" key="7">
    <source>
        <dbReference type="RuleBase" id="RU003879"/>
    </source>
</evidence>
<accession>A0A4R8DNJ7</accession>
<comment type="caution">
    <text evidence="10">The sequence shown here is derived from an EMBL/GenBank/DDBJ whole genome shotgun (WGS) entry which is preliminary data.</text>
</comment>
<evidence type="ECO:0000313" key="11">
    <source>
        <dbReference type="Proteomes" id="UP000294498"/>
    </source>
</evidence>
<dbReference type="Pfam" id="PF02472">
    <property type="entry name" value="ExbD"/>
    <property type="match status" value="1"/>
</dbReference>
<evidence type="ECO:0000256" key="5">
    <source>
        <dbReference type="ARBA" id="ARBA00022989"/>
    </source>
</evidence>
<dbReference type="RefSeq" id="WP_133989836.1">
    <property type="nucleotide sequence ID" value="NZ_SODV01000001.1"/>
</dbReference>
<evidence type="ECO:0000256" key="4">
    <source>
        <dbReference type="ARBA" id="ARBA00022692"/>
    </source>
</evidence>
<evidence type="ECO:0000256" key="1">
    <source>
        <dbReference type="ARBA" id="ARBA00004162"/>
    </source>
</evidence>
<keyword evidence="4 7" id="KW-0812">Transmembrane</keyword>
<feature type="transmembrane region" description="Helical" evidence="9">
    <location>
        <begin position="29"/>
        <end position="49"/>
    </location>
</feature>
<comment type="similarity">
    <text evidence="2 7">Belongs to the ExbD/TolR family.</text>
</comment>
<dbReference type="OrthoDB" id="952702at2"/>
<keyword evidence="3" id="KW-1003">Cell membrane</keyword>
<proteinExistence type="inferred from homology"/>
<protein>
    <submittedName>
        <fullName evidence="10">Outer membrane transport energization protein ExbD</fullName>
    </submittedName>
</protein>
<evidence type="ECO:0000256" key="6">
    <source>
        <dbReference type="ARBA" id="ARBA00023136"/>
    </source>
</evidence>
<keyword evidence="7" id="KW-0813">Transport</keyword>
<evidence type="ECO:0000256" key="9">
    <source>
        <dbReference type="SAM" id="Phobius"/>
    </source>
</evidence>
<evidence type="ECO:0000256" key="8">
    <source>
        <dbReference type="SAM" id="MobiDB-lite"/>
    </source>
</evidence>
<dbReference type="GO" id="GO:0022857">
    <property type="term" value="F:transmembrane transporter activity"/>
    <property type="evidence" value="ECO:0007669"/>
    <property type="project" value="InterPro"/>
</dbReference>
<dbReference type="AlphaFoldDB" id="A0A4R8DNJ7"/>
<gene>
    <name evidence="10" type="ORF">EDB95_0286</name>
</gene>
<evidence type="ECO:0000256" key="3">
    <source>
        <dbReference type="ARBA" id="ARBA00022475"/>
    </source>
</evidence>
<comment type="subcellular location">
    <subcellularLocation>
        <location evidence="1">Cell membrane</location>
        <topology evidence="1">Single-pass membrane protein</topology>
    </subcellularLocation>
    <subcellularLocation>
        <location evidence="7">Cell membrane</location>
        <topology evidence="7">Single-pass type II membrane protein</topology>
    </subcellularLocation>
</comment>
<keyword evidence="5 9" id="KW-1133">Transmembrane helix</keyword>
<keyword evidence="11" id="KW-1185">Reference proteome</keyword>
<feature type="region of interest" description="Disordered" evidence="8">
    <location>
        <begin position="1"/>
        <end position="24"/>
    </location>
</feature>
<dbReference type="GO" id="GO:0015031">
    <property type="term" value="P:protein transport"/>
    <property type="evidence" value="ECO:0007669"/>
    <property type="project" value="UniProtKB-KW"/>
</dbReference>
<feature type="compositionally biased region" description="Basic residues" evidence="8">
    <location>
        <begin position="15"/>
        <end position="24"/>
    </location>
</feature>
<dbReference type="GO" id="GO:0005886">
    <property type="term" value="C:plasma membrane"/>
    <property type="evidence" value="ECO:0007669"/>
    <property type="project" value="UniProtKB-SubCell"/>
</dbReference>
<organism evidence="10 11">
    <name type="scientific">Dinghuibacter silviterrae</name>
    <dbReference type="NCBI Taxonomy" id="1539049"/>
    <lineage>
        <taxon>Bacteria</taxon>
        <taxon>Pseudomonadati</taxon>
        <taxon>Bacteroidota</taxon>
        <taxon>Chitinophagia</taxon>
        <taxon>Chitinophagales</taxon>
        <taxon>Chitinophagaceae</taxon>
        <taxon>Dinghuibacter</taxon>
    </lineage>
</organism>
<evidence type="ECO:0000313" key="10">
    <source>
        <dbReference type="EMBL" id="TDW99277.1"/>
    </source>
</evidence>
<name>A0A4R8DNJ7_9BACT</name>
<evidence type="ECO:0000256" key="2">
    <source>
        <dbReference type="ARBA" id="ARBA00005811"/>
    </source>
</evidence>
<dbReference type="InterPro" id="IPR003400">
    <property type="entry name" value="ExbD"/>
</dbReference>
<dbReference type="PANTHER" id="PTHR30558">
    <property type="entry name" value="EXBD MEMBRANE COMPONENT OF PMF-DRIVEN MACROMOLECULE IMPORT SYSTEM"/>
    <property type="match status" value="1"/>
</dbReference>
<sequence>MAEMEVKSGGGKKGPGVKKGKKQSTRVDLTPMVDLGFLLITFFMFTTTLSSPTAMKLNMPDETAKPEEQNEAAKSGAFTVILGKADQVYYYEGDDPKTMQVTNLKGIRDKILDKKSRTPADKLVVIIKPDQDATYKDAVDLLDEMTINEIGKYAMVTVRPDEYSLVQQTEVANGIK</sequence>
<dbReference type="Proteomes" id="UP000294498">
    <property type="component" value="Unassembled WGS sequence"/>
</dbReference>
<dbReference type="PANTHER" id="PTHR30558:SF3">
    <property type="entry name" value="BIOPOLYMER TRANSPORT PROTEIN EXBD-RELATED"/>
    <property type="match status" value="1"/>
</dbReference>